<dbReference type="RefSeq" id="XP_005826302.1">
    <property type="nucleotide sequence ID" value="XM_005826245.1"/>
</dbReference>
<dbReference type="EnsemblProtists" id="EKX39322">
    <property type="protein sequence ID" value="EKX39322"/>
    <property type="gene ID" value="GUITHDRAFT_154454"/>
</dbReference>
<feature type="region of interest" description="Disordered" evidence="1">
    <location>
        <begin position="55"/>
        <end position="91"/>
    </location>
</feature>
<evidence type="ECO:0000313" key="2">
    <source>
        <dbReference type="EMBL" id="EKX39322.1"/>
    </source>
</evidence>
<name>L1ITB5_GUITC</name>
<proteinExistence type="predicted"/>
<dbReference type="GeneID" id="17296086"/>
<dbReference type="KEGG" id="gtt:GUITHDRAFT_154454"/>
<gene>
    <name evidence="2" type="ORF">GUITHDRAFT_154454</name>
</gene>
<organism evidence="2">
    <name type="scientific">Guillardia theta (strain CCMP2712)</name>
    <name type="common">Cryptophyte</name>
    <dbReference type="NCBI Taxonomy" id="905079"/>
    <lineage>
        <taxon>Eukaryota</taxon>
        <taxon>Cryptophyceae</taxon>
        <taxon>Pyrenomonadales</taxon>
        <taxon>Geminigeraceae</taxon>
        <taxon>Guillardia</taxon>
    </lineage>
</organism>
<protein>
    <submittedName>
        <fullName evidence="2 3">Uncharacterized protein</fullName>
    </submittedName>
</protein>
<reference evidence="4" key="2">
    <citation type="submission" date="2012-11" db="EMBL/GenBank/DDBJ databases">
        <authorList>
            <person name="Kuo A."/>
            <person name="Curtis B.A."/>
            <person name="Tanifuji G."/>
            <person name="Burki F."/>
            <person name="Gruber A."/>
            <person name="Irimia M."/>
            <person name="Maruyama S."/>
            <person name="Arias M.C."/>
            <person name="Ball S.G."/>
            <person name="Gile G.H."/>
            <person name="Hirakawa Y."/>
            <person name="Hopkins J.F."/>
            <person name="Rensing S.A."/>
            <person name="Schmutz J."/>
            <person name="Symeonidi A."/>
            <person name="Elias M."/>
            <person name="Eveleigh R.J."/>
            <person name="Herman E.K."/>
            <person name="Klute M.J."/>
            <person name="Nakayama T."/>
            <person name="Obornik M."/>
            <person name="Reyes-Prieto A."/>
            <person name="Armbrust E.V."/>
            <person name="Aves S.J."/>
            <person name="Beiko R.G."/>
            <person name="Coutinho P."/>
            <person name="Dacks J.B."/>
            <person name="Durnford D.G."/>
            <person name="Fast N.M."/>
            <person name="Green B.R."/>
            <person name="Grisdale C."/>
            <person name="Hempe F."/>
            <person name="Henrissat B."/>
            <person name="Hoppner M.P."/>
            <person name="Ishida K.-I."/>
            <person name="Kim E."/>
            <person name="Koreny L."/>
            <person name="Kroth P.G."/>
            <person name="Liu Y."/>
            <person name="Malik S.-B."/>
            <person name="Maier U.G."/>
            <person name="McRose D."/>
            <person name="Mock T."/>
            <person name="Neilson J.A."/>
            <person name="Onodera N.T."/>
            <person name="Poole A.M."/>
            <person name="Pritham E.J."/>
            <person name="Richards T.A."/>
            <person name="Rocap G."/>
            <person name="Roy S.W."/>
            <person name="Sarai C."/>
            <person name="Schaack S."/>
            <person name="Shirato S."/>
            <person name="Slamovits C.H."/>
            <person name="Spencer D.F."/>
            <person name="Suzuki S."/>
            <person name="Worden A.Z."/>
            <person name="Zauner S."/>
            <person name="Barry K."/>
            <person name="Bell C."/>
            <person name="Bharti A.K."/>
            <person name="Crow J.A."/>
            <person name="Grimwood J."/>
            <person name="Kramer R."/>
            <person name="Lindquist E."/>
            <person name="Lucas S."/>
            <person name="Salamov A."/>
            <person name="McFadden G.I."/>
            <person name="Lane C.E."/>
            <person name="Keeling P.J."/>
            <person name="Gray M.W."/>
            <person name="Grigoriev I.V."/>
            <person name="Archibald J.M."/>
        </authorList>
    </citation>
    <scope>NUCLEOTIDE SEQUENCE</scope>
    <source>
        <strain evidence="4">CCMP2712</strain>
    </source>
</reference>
<feature type="region of interest" description="Disordered" evidence="1">
    <location>
        <begin position="1"/>
        <end position="35"/>
    </location>
</feature>
<dbReference type="PaxDb" id="55529-EKX39322"/>
<sequence>MTITNTIPEHQDQHAHATGLQCSQSSTGSSRSPYQGRIGLVTVQIDEDFNDVPEVMIDTPTAGTPKLSPISPGQKLNKTKVYRSHPRGQYNKFVTTPSMQGAGNALSFADANIQGDSVDSPQPF</sequence>
<dbReference type="HOGENOM" id="CLU_2008300_0_0_1"/>
<dbReference type="AlphaFoldDB" id="L1ITB5"/>
<feature type="compositionally biased region" description="Low complexity" evidence="1">
    <location>
        <begin position="23"/>
        <end position="32"/>
    </location>
</feature>
<reference evidence="2 4" key="1">
    <citation type="journal article" date="2012" name="Nature">
        <title>Algal genomes reveal evolutionary mosaicism and the fate of nucleomorphs.</title>
        <authorList>
            <consortium name="DOE Joint Genome Institute"/>
            <person name="Curtis B.A."/>
            <person name="Tanifuji G."/>
            <person name="Burki F."/>
            <person name="Gruber A."/>
            <person name="Irimia M."/>
            <person name="Maruyama S."/>
            <person name="Arias M.C."/>
            <person name="Ball S.G."/>
            <person name="Gile G.H."/>
            <person name="Hirakawa Y."/>
            <person name="Hopkins J.F."/>
            <person name="Kuo A."/>
            <person name="Rensing S.A."/>
            <person name="Schmutz J."/>
            <person name="Symeonidi A."/>
            <person name="Elias M."/>
            <person name="Eveleigh R.J."/>
            <person name="Herman E.K."/>
            <person name="Klute M.J."/>
            <person name="Nakayama T."/>
            <person name="Obornik M."/>
            <person name="Reyes-Prieto A."/>
            <person name="Armbrust E.V."/>
            <person name="Aves S.J."/>
            <person name="Beiko R.G."/>
            <person name="Coutinho P."/>
            <person name="Dacks J.B."/>
            <person name="Durnford D.G."/>
            <person name="Fast N.M."/>
            <person name="Green B.R."/>
            <person name="Grisdale C.J."/>
            <person name="Hempel F."/>
            <person name="Henrissat B."/>
            <person name="Hoppner M.P."/>
            <person name="Ishida K."/>
            <person name="Kim E."/>
            <person name="Koreny L."/>
            <person name="Kroth P.G."/>
            <person name="Liu Y."/>
            <person name="Malik S.B."/>
            <person name="Maier U.G."/>
            <person name="McRose D."/>
            <person name="Mock T."/>
            <person name="Neilson J.A."/>
            <person name="Onodera N.T."/>
            <person name="Poole A.M."/>
            <person name="Pritham E.J."/>
            <person name="Richards T.A."/>
            <person name="Rocap G."/>
            <person name="Roy S.W."/>
            <person name="Sarai C."/>
            <person name="Schaack S."/>
            <person name="Shirato S."/>
            <person name="Slamovits C.H."/>
            <person name="Spencer D.F."/>
            <person name="Suzuki S."/>
            <person name="Worden A.Z."/>
            <person name="Zauner S."/>
            <person name="Barry K."/>
            <person name="Bell C."/>
            <person name="Bharti A.K."/>
            <person name="Crow J.A."/>
            <person name="Grimwood J."/>
            <person name="Kramer R."/>
            <person name="Lindquist E."/>
            <person name="Lucas S."/>
            <person name="Salamov A."/>
            <person name="McFadden G.I."/>
            <person name="Lane C.E."/>
            <person name="Keeling P.J."/>
            <person name="Gray M.W."/>
            <person name="Grigoriev I.V."/>
            <person name="Archibald J.M."/>
        </authorList>
    </citation>
    <scope>NUCLEOTIDE SEQUENCE</scope>
    <source>
        <strain evidence="2 4">CCMP2712</strain>
    </source>
</reference>
<feature type="compositionally biased region" description="Basic residues" evidence="1">
    <location>
        <begin position="77"/>
        <end position="86"/>
    </location>
</feature>
<reference evidence="3" key="3">
    <citation type="submission" date="2016-03" db="UniProtKB">
        <authorList>
            <consortium name="EnsemblProtists"/>
        </authorList>
    </citation>
    <scope>IDENTIFICATION</scope>
</reference>
<keyword evidence="4" id="KW-1185">Reference proteome</keyword>
<accession>L1ITB5</accession>
<dbReference type="Proteomes" id="UP000011087">
    <property type="component" value="Unassembled WGS sequence"/>
</dbReference>
<evidence type="ECO:0000256" key="1">
    <source>
        <dbReference type="SAM" id="MobiDB-lite"/>
    </source>
</evidence>
<dbReference type="EMBL" id="JH993040">
    <property type="protein sequence ID" value="EKX39322.1"/>
    <property type="molecule type" value="Genomic_DNA"/>
</dbReference>
<evidence type="ECO:0000313" key="4">
    <source>
        <dbReference type="Proteomes" id="UP000011087"/>
    </source>
</evidence>
<evidence type="ECO:0000313" key="3">
    <source>
        <dbReference type="EnsemblProtists" id="EKX39322"/>
    </source>
</evidence>